<sequence length="307" mass="34354">MKSPQPTPRTPRRVPRKAIQGLKLTLTYAVLLTFTFVFVFPLLFMFAASLKDDLALFADLRSWKAFSPVGNVSWDNYRSVLERGSFQRYVLNSILITGSTVGLSIFVNSMAAYALARLQWRGRTSVLGAIVALIVVPFDAIAIPLLLMVSRFHGLEWDSGGLHLTSSWFNTRIVQIVPFVASAFSIFLFYQFFLDVPRELDEAARVDGATPFQIYRKIILPLARPVIATVAILQALGMWNAYLWPIMVVQSSDARPVMPGIQEFYSRTPAWGQIMAYSSLVTLPLLALFISFQRFFVRGIATGGLKG</sequence>
<dbReference type="PROSITE" id="PS50928">
    <property type="entry name" value="ABC_TM1"/>
    <property type="match status" value="1"/>
</dbReference>
<feature type="transmembrane region" description="Helical" evidence="7">
    <location>
        <begin position="89"/>
        <end position="114"/>
    </location>
</feature>
<evidence type="ECO:0000256" key="7">
    <source>
        <dbReference type="RuleBase" id="RU363032"/>
    </source>
</evidence>
<keyword evidence="3" id="KW-1003">Cell membrane</keyword>
<dbReference type="Pfam" id="PF00528">
    <property type="entry name" value="BPD_transp_1"/>
    <property type="match status" value="1"/>
</dbReference>
<dbReference type="GO" id="GO:0005886">
    <property type="term" value="C:plasma membrane"/>
    <property type="evidence" value="ECO:0007669"/>
    <property type="project" value="UniProtKB-SubCell"/>
</dbReference>
<accession>A0A1W1UWH9</accession>
<dbReference type="STRING" id="695939.SAMN00790413_03279"/>
<feature type="transmembrane region" description="Helical" evidence="7">
    <location>
        <begin position="126"/>
        <end position="149"/>
    </location>
</feature>
<evidence type="ECO:0000313" key="10">
    <source>
        <dbReference type="Proteomes" id="UP000192582"/>
    </source>
</evidence>
<comment type="subcellular location">
    <subcellularLocation>
        <location evidence="1 7">Cell membrane</location>
        <topology evidence="1 7">Multi-pass membrane protein</topology>
    </subcellularLocation>
</comment>
<feature type="domain" description="ABC transmembrane type-1" evidence="8">
    <location>
        <begin position="90"/>
        <end position="292"/>
    </location>
</feature>
<dbReference type="PANTHER" id="PTHR43744">
    <property type="entry name" value="ABC TRANSPORTER PERMEASE PROTEIN MG189-RELATED-RELATED"/>
    <property type="match status" value="1"/>
</dbReference>
<keyword evidence="2 7" id="KW-0813">Transport</keyword>
<keyword evidence="9" id="KW-0762">Sugar transport</keyword>
<evidence type="ECO:0000256" key="5">
    <source>
        <dbReference type="ARBA" id="ARBA00022989"/>
    </source>
</evidence>
<keyword evidence="6 7" id="KW-0472">Membrane</keyword>
<comment type="similarity">
    <text evidence="7">Belongs to the binding-protein-dependent transport system permease family.</text>
</comment>
<evidence type="ECO:0000256" key="1">
    <source>
        <dbReference type="ARBA" id="ARBA00004651"/>
    </source>
</evidence>
<feature type="transmembrane region" description="Helical" evidence="7">
    <location>
        <begin position="226"/>
        <end position="250"/>
    </location>
</feature>
<dbReference type="CDD" id="cd06261">
    <property type="entry name" value="TM_PBP2"/>
    <property type="match status" value="1"/>
</dbReference>
<reference evidence="9 10" key="1">
    <citation type="submission" date="2017-04" db="EMBL/GenBank/DDBJ databases">
        <authorList>
            <person name="Afonso C.L."/>
            <person name="Miller P.J."/>
            <person name="Scott M.A."/>
            <person name="Spackman E."/>
            <person name="Goraichik I."/>
            <person name="Dimitrov K.M."/>
            <person name="Suarez D.L."/>
            <person name="Swayne D.E."/>
        </authorList>
    </citation>
    <scope>NUCLEOTIDE SEQUENCE [LARGE SCALE GENOMIC DNA]</scope>
    <source>
        <strain evidence="9 10">KR-140</strain>
    </source>
</reference>
<dbReference type="SUPFAM" id="SSF161098">
    <property type="entry name" value="MetI-like"/>
    <property type="match status" value="1"/>
</dbReference>
<keyword evidence="4 7" id="KW-0812">Transmembrane</keyword>
<dbReference type="EMBL" id="FWWU01000008">
    <property type="protein sequence ID" value="SMB85141.1"/>
    <property type="molecule type" value="Genomic_DNA"/>
</dbReference>
<evidence type="ECO:0000256" key="3">
    <source>
        <dbReference type="ARBA" id="ARBA00022475"/>
    </source>
</evidence>
<proteinExistence type="inferred from homology"/>
<evidence type="ECO:0000256" key="2">
    <source>
        <dbReference type="ARBA" id="ARBA00022448"/>
    </source>
</evidence>
<evidence type="ECO:0000313" key="9">
    <source>
        <dbReference type="EMBL" id="SMB85141.1"/>
    </source>
</evidence>
<organism evidence="9 10">
    <name type="scientific">Deinococcus hopiensis KR-140</name>
    <dbReference type="NCBI Taxonomy" id="695939"/>
    <lineage>
        <taxon>Bacteria</taxon>
        <taxon>Thermotogati</taxon>
        <taxon>Deinococcota</taxon>
        <taxon>Deinococci</taxon>
        <taxon>Deinococcales</taxon>
        <taxon>Deinococcaceae</taxon>
        <taxon>Deinococcus</taxon>
    </lineage>
</organism>
<keyword evidence="10" id="KW-1185">Reference proteome</keyword>
<dbReference type="GO" id="GO:0055085">
    <property type="term" value="P:transmembrane transport"/>
    <property type="evidence" value="ECO:0007669"/>
    <property type="project" value="InterPro"/>
</dbReference>
<dbReference type="Gene3D" id="1.10.3720.10">
    <property type="entry name" value="MetI-like"/>
    <property type="match status" value="1"/>
</dbReference>
<protein>
    <submittedName>
        <fullName evidence="9">Multiple sugar transport system permease protein</fullName>
    </submittedName>
</protein>
<evidence type="ECO:0000256" key="6">
    <source>
        <dbReference type="ARBA" id="ARBA00023136"/>
    </source>
</evidence>
<feature type="transmembrane region" description="Helical" evidence="7">
    <location>
        <begin position="169"/>
        <end position="190"/>
    </location>
</feature>
<dbReference type="AlphaFoldDB" id="A0A1W1UWH9"/>
<dbReference type="PANTHER" id="PTHR43744:SF12">
    <property type="entry name" value="ABC TRANSPORTER PERMEASE PROTEIN MG189-RELATED"/>
    <property type="match status" value="1"/>
</dbReference>
<name>A0A1W1UWH9_9DEIO</name>
<feature type="transmembrane region" description="Helical" evidence="7">
    <location>
        <begin position="270"/>
        <end position="290"/>
    </location>
</feature>
<evidence type="ECO:0000259" key="8">
    <source>
        <dbReference type="PROSITE" id="PS50928"/>
    </source>
</evidence>
<dbReference type="InterPro" id="IPR000515">
    <property type="entry name" value="MetI-like"/>
</dbReference>
<feature type="transmembrane region" description="Helical" evidence="7">
    <location>
        <begin position="21"/>
        <end position="47"/>
    </location>
</feature>
<dbReference type="Proteomes" id="UP000192582">
    <property type="component" value="Unassembled WGS sequence"/>
</dbReference>
<evidence type="ECO:0000256" key="4">
    <source>
        <dbReference type="ARBA" id="ARBA00022692"/>
    </source>
</evidence>
<gene>
    <name evidence="9" type="ORF">SAMN00790413_03279</name>
</gene>
<dbReference type="InterPro" id="IPR035906">
    <property type="entry name" value="MetI-like_sf"/>
</dbReference>
<keyword evidence="5 7" id="KW-1133">Transmembrane helix</keyword>